<dbReference type="Proteomes" id="UP000078286">
    <property type="component" value="Unassembled WGS sequence"/>
</dbReference>
<protein>
    <submittedName>
        <fullName evidence="1">HicB family protein</fullName>
    </submittedName>
</protein>
<accession>A0A1B7HJJ7</accession>
<evidence type="ECO:0000313" key="2">
    <source>
        <dbReference type="Proteomes" id="UP000078286"/>
    </source>
</evidence>
<sequence>MNNIIKIDGHAAIVSFDPDIEMFRGEFVGLNGGADFYAYSVQELKTEGAESLKFFLHTCRAKNIEPYKSYSGKISARLTPEDHAALERIALACGESINQLLNQGAKLIIKQHDA</sequence>
<dbReference type="RefSeq" id="WP_034460344.1">
    <property type="nucleotide sequence ID" value="NZ_LXEO01000049.1"/>
</dbReference>
<dbReference type="AlphaFoldDB" id="A0A1B7HJJ7"/>
<evidence type="ECO:0000313" key="1">
    <source>
        <dbReference type="EMBL" id="OAT15775.1"/>
    </source>
</evidence>
<dbReference type="Pfam" id="PF05534">
    <property type="entry name" value="HicB"/>
    <property type="match status" value="1"/>
</dbReference>
<keyword evidence="2" id="KW-1185">Reference proteome</keyword>
<proteinExistence type="predicted"/>
<gene>
    <name evidence="1" type="ORF">M979_3223</name>
</gene>
<dbReference type="EMBL" id="LXEO01000049">
    <property type="protein sequence ID" value="OAT15775.1"/>
    <property type="molecule type" value="Genomic_DNA"/>
</dbReference>
<dbReference type="InterPro" id="IPR008651">
    <property type="entry name" value="Uncharacterised_HicB"/>
</dbReference>
<organism evidence="1 2">
    <name type="scientific">Buttiauxella noackiae ATCC 51607</name>
    <dbReference type="NCBI Taxonomy" id="1354255"/>
    <lineage>
        <taxon>Bacteria</taxon>
        <taxon>Pseudomonadati</taxon>
        <taxon>Pseudomonadota</taxon>
        <taxon>Gammaproteobacteria</taxon>
        <taxon>Enterobacterales</taxon>
        <taxon>Enterobacteriaceae</taxon>
        <taxon>Buttiauxella</taxon>
    </lineage>
</organism>
<dbReference type="PATRIC" id="fig|1354255.3.peg.3318"/>
<name>A0A1B7HJJ7_9ENTR</name>
<reference evidence="1 2" key="1">
    <citation type="submission" date="2016-04" db="EMBL/GenBank/DDBJ databases">
        <title>ATOL: Assembling a taxonomically balanced genome-scale reconstruction of the evolutionary history of the Enterobacteriaceae.</title>
        <authorList>
            <person name="Plunkett G.III."/>
            <person name="Neeno-Eckwall E.C."/>
            <person name="Glasner J.D."/>
            <person name="Perna N.T."/>
        </authorList>
    </citation>
    <scope>NUCLEOTIDE SEQUENCE [LARGE SCALE GENOMIC DNA]</scope>
    <source>
        <strain evidence="1 2">ATCC 51607</strain>
    </source>
</reference>
<comment type="caution">
    <text evidence="1">The sequence shown here is derived from an EMBL/GenBank/DDBJ whole genome shotgun (WGS) entry which is preliminary data.</text>
</comment>